<dbReference type="PANTHER" id="PTHR34215:SF1">
    <property type="entry name" value="YLXR DOMAIN-CONTAINING PROTEIN"/>
    <property type="match status" value="1"/>
</dbReference>
<accession>A0A921GN66</accession>
<dbReference type="Pfam" id="PF04296">
    <property type="entry name" value="YlxR"/>
    <property type="match status" value="1"/>
</dbReference>
<dbReference type="InterPro" id="IPR037465">
    <property type="entry name" value="YlxR"/>
</dbReference>
<dbReference type="InterPro" id="IPR007393">
    <property type="entry name" value="YlxR_dom"/>
</dbReference>
<evidence type="ECO:0000256" key="1">
    <source>
        <dbReference type="SAM" id="MobiDB-lite"/>
    </source>
</evidence>
<organism evidence="3 4">
    <name type="scientific">Brachybacterium paraconglomeratum</name>
    <dbReference type="NCBI Taxonomy" id="173362"/>
    <lineage>
        <taxon>Bacteria</taxon>
        <taxon>Bacillati</taxon>
        <taxon>Actinomycetota</taxon>
        <taxon>Actinomycetes</taxon>
        <taxon>Micrococcales</taxon>
        <taxon>Dermabacteraceae</taxon>
        <taxon>Brachybacterium</taxon>
    </lineage>
</organism>
<dbReference type="Proteomes" id="UP000775129">
    <property type="component" value="Unassembled WGS sequence"/>
</dbReference>
<dbReference type="RefSeq" id="WP_255351700.1">
    <property type="nucleotide sequence ID" value="NZ_JALXWX010000114.1"/>
</dbReference>
<comment type="caution">
    <text evidence="3">The sequence shown here is derived from an EMBL/GenBank/DDBJ whole genome shotgun (WGS) entry which is preliminary data.</text>
</comment>
<evidence type="ECO:0000259" key="2">
    <source>
        <dbReference type="Pfam" id="PF04296"/>
    </source>
</evidence>
<dbReference type="InterPro" id="IPR035931">
    <property type="entry name" value="YlxR-like_sf"/>
</dbReference>
<proteinExistence type="predicted"/>
<evidence type="ECO:0000313" key="4">
    <source>
        <dbReference type="Proteomes" id="UP000775129"/>
    </source>
</evidence>
<dbReference type="GeneID" id="78119753"/>
<feature type="region of interest" description="Disordered" evidence="1">
    <location>
        <begin position="1"/>
        <end position="40"/>
    </location>
</feature>
<dbReference type="PANTHER" id="PTHR34215">
    <property type="entry name" value="BLL0784 PROTEIN"/>
    <property type="match status" value="1"/>
</dbReference>
<dbReference type="Gene3D" id="3.30.1230.10">
    <property type="entry name" value="YlxR-like"/>
    <property type="match status" value="1"/>
</dbReference>
<name>A0A921GN66_9MICO</name>
<sequence>METAIDPRRPPSRPGGGARNGGGRVIARSTAHRPERTCVGCRQAAPREQLVRLVREPAPDGVVPRVRVDPTGSAPGRGAWLHPDASCLDLALRRGGPARSFRGRVDTGLLARDLEAFEPTRTWNR</sequence>
<dbReference type="EMBL" id="DYWO01000159">
    <property type="protein sequence ID" value="HJF49231.1"/>
    <property type="molecule type" value="Genomic_DNA"/>
</dbReference>
<reference evidence="3" key="2">
    <citation type="submission" date="2021-09" db="EMBL/GenBank/DDBJ databases">
        <authorList>
            <person name="Gilroy R."/>
        </authorList>
    </citation>
    <scope>NUCLEOTIDE SEQUENCE</scope>
    <source>
        <strain evidence="3">1647</strain>
    </source>
</reference>
<dbReference type="AlphaFoldDB" id="A0A921GN66"/>
<feature type="domain" description="YlxR" evidence="2">
    <location>
        <begin position="36"/>
        <end position="107"/>
    </location>
</feature>
<dbReference type="SUPFAM" id="SSF64376">
    <property type="entry name" value="YlxR-like"/>
    <property type="match status" value="1"/>
</dbReference>
<feature type="compositionally biased region" description="Gly residues" evidence="1">
    <location>
        <begin position="14"/>
        <end position="24"/>
    </location>
</feature>
<evidence type="ECO:0000313" key="3">
    <source>
        <dbReference type="EMBL" id="HJF49231.1"/>
    </source>
</evidence>
<reference evidence="3" key="1">
    <citation type="journal article" date="2021" name="PeerJ">
        <title>Extensive microbial diversity within the chicken gut microbiome revealed by metagenomics and culture.</title>
        <authorList>
            <person name="Gilroy R."/>
            <person name="Ravi A."/>
            <person name="Getino M."/>
            <person name="Pursley I."/>
            <person name="Horton D.L."/>
            <person name="Alikhan N.F."/>
            <person name="Baker D."/>
            <person name="Gharbi K."/>
            <person name="Hall N."/>
            <person name="Watson M."/>
            <person name="Adriaenssens E.M."/>
            <person name="Foster-Nyarko E."/>
            <person name="Jarju S."/>
            <person name="Secka A."/>
            <person name="Antonio M."/>
            <person name="Oren A."/>
            <person name="Chaudhuri R.R."/>
            <person name="La Ragione R."/>
            <person name="Hildebrand F."/>
            <person name="Pallen M.J."/>
        </authorList>
    </citation>
    <scope>NUCLEOTIDE SEQUENCE</scope>
    <source>
        <strain evidence="3">1647</strain>
    </source>
</reference>
<gene>
    <name evidence="3" type="ORF">K8W24_05440</name>
</gene>
<protein>
    <submittedName>
        <fullName evidence="3">YlxR family protein</fullName>
    </submittedName>
</protein>